<accession>A0A0V0YZ62</accession>
<proteinExistence type="predicted"/>
<keyword evidence="3" id="KW-1185">Reference proteome</keyword>
<name>A0A0V0YZ62_TRISP</name>
<dbReference type="AlphaFoldDB" id="A0A0V0YZ62"/>
<dbReference type="InParanoid" id="A0A0V0YZ62"/>
<feature type="compositionally biased region" description="Polar residues" evidence="1">
    <location>
        <begin position="9"/>
        <end position="26"/>
    </location>
</feature>
<evidence type="ECO:0000313" key="3">
    <source>
        <dbReference type="Proteomes" id="UP000054776"/>
    </source>
</evidence>
<protein>
    <submittedName>
        <fullName evidence="2">Uncharacterized protein</fullName>
    </submittedName>
</protein>
<feature type="region of interest" description="Disordered" evidence="1">
    <location>
        <begin position="1"/>
        <end position="29"/>
    </location>
</feature>
<reference evidence="2 3" key="1">
    <citation type="submission" date="2015-01" db="EMBL/GenBank/DDBJ databases">
        <title>Evolution of Trichinella species and genotypes.</title>
        <authorList>
            <person name="Korhonen P.K."/>
            <person name="Edoardo P."/>
            <person name="Giuseppe L.R."/>
            <person name="Gasser R.B."/>
        </authorList>
    </citation>
    <scope>NUCLEOTIDE SEQUENCE [LARGE SCALE GENOMIC DNA]</scope>
    <source>
        <strain evidence="2">ISS3</strain>
    </source>
</reference>
<dbReference type="EMBL" id="JYDH01003560">
    <property type="protein sequence ID" value="KRY05605.1"/>
    <property type="molecule type" value="Genomic_DNA"/>
</dbReference>
<gene>
    <name evidence="2" type="ORF">T01_11992</name>
</gene>
<sequence>MVFGEVHWQRTSSPVSEQSPSVNTGKTFDRRQGDPCALLWQCLKTDRRYRRSSSSVFQIPVSFHTIIGCF</sequence>
<evidence type="ECO:0000256" key="1">
    <source>
        <dbReference type="SAM" id="MobiDB-lite"/>
    </source>
</evidence>
<comment type="caution">
    <text evidence="2">The sequence shown here is derived from an EMBL/GenBank/DDBJ whole genome shotgun (WGS) entry which is preliminary data.</text>
</comment>
<dbReference type="Proteomes" id="UP000054776">
    <property type="component" value="Unassembled WGS sequence"/>
</dbReference>
<evidence type="ECO:0000313" key="2">
    <source>
        <dbReference type="EMBL" id="KRY05605.1"/>
    </source>
</evidence>
<feature type="non-terminal residue" evidence="2">
    <location>
        <position position="70"/>
    </location>
</feature>
<organism evidence="2 3">
    <name type="scientific">Trichinella spiralis</name>
    <name type="common">Trichina worm</name>
    <dbReference type="NCBI Taxonomy" id="6334"/>
    <lineage>
        <taxon>Eukaryota</taxon>
        <taxon>Metazoa</taxon>
        <taxon>Ecdysozoa</taxon>
        <taxon>Nematoda</taxon>
        <taxon>Enoplea</taxon>
        <taxon>Dorylaimia</taxon>
        <taxon>Trichinellida</taxon>
        <taxon>Trichinellidae</taxon>
        <taxon>Trichinella</taxon>
    </lineage>
</organism>